<evidence type="ECO:0000313" key="1">
    <source>
        <dbReference type="EMBL" id="SVD74851.1"/>
    </source>
</evidence>
<organism evidence="1">
    <name type="scientific">marine metagenome</name>
    <dbReference type="NCBI Taxonomy" id="408172"/>
    <lineage>
        <taxon>unclassified sequences</taxon>
        <taxon>metagenomes</taxon>
        <taxon>ecological metagenomes</taxon>
    </lineage>
</organism>
<proteinExistence type="predicted"/>
<dbReference type="EMBL" id="UINC01170687">
    <property type="protein sequence ID" value="SVD74851.1"/>
    <property type="molecule type" value="Genomic_DNA"/>
</dbReference>
<sequence>MCKKEKIISLNDFKENRKLVAPDGTPYTGVYTD</sequence>
<accession>A0A382XWJ1</accession>
<reference evidence="1" key="1">
    <citation type="submission" date="2018-05" db="EMBL/GenBank/DDBJ databases">
        <authorList>
            <person name="Lanie J.A."/>
            <person name="Ng W.-L."/>
            <person name="Kazmierczak K.M."/>
            <person name="Andrzejewski T.M."/>
            <person name="Davidsen T.M."/>
            <person name="Wayne K.J."/>
            <person name="Tettelin H."/>
            <person name="Glass J.I."/>
            <person name="Rusch D."/>
            <person name="Podicherti R."/>
            <person name="Tsui H.-C.T."/>
            <person name="Winkler M.E."/>
        </authorList>
    </citation>
    <scope>NUCLEOTIDE SEQUENCE</scope>
</reference>
<name>A0A382XWJ1_9ZZZZ</name>
<gene>
    <name evidence="1" type="ORF">METZ01_LOCUS427705</name>
</gene>
<feature type="non-terminal residue" evidence="1">
    <location>
        <position position="33"/>
    </location>
</feature>
<protein>
    <submittedName>
        <fullName evidence="1">Uncharacterized protein</fullName>
    </submittedName>
</protein>
<dbReference type="AlphaFoldDB" id="A0A382XWJ1"/>